<evidence type="ECO:0000313" key="1">
    <source>
        <dbReference type="EMBL" id="CAG2184440.1"/>
    </source>
</evidence>
<sequence>MREPEGAILAIENSSDSSIHKVAAPTETTLASDEEAQENWDSTLDSEADATVVDGASDEKIVTVCPQYQDSTCPTPVVDGKMIENTKKEIDRKVKGSSTGAIDRKATTENNSPINKGTVISVESLCDKESASVNPENLSLSLGSLFKADTVGTRYCNLQTPAVDSGTTVLRVTIATVRWGPDRRQWDPVIPVLKGIKPIQVKKENEGGSAQYPWSNKDLLPLSVKGLVNLMESESWCMIQRRTIHRCLGSHFVENPLY</sequence>
<protein>
    <submittedName>
        <fullName evidence="1">Uncharacterized protein</fullName>
    </submittedName>
</protein>
<accession>A0A8S3PM45</accession>
<dbReference type="AlphaFoldDB" id="A0A8S3PM45"/>
<organism evidence="1 2">
    <name type="scientific">Mytilus edulis</name>
    <name type="common">Blue mussel</name>
    <dbReference type="NCBI Taxonomy" id="6550"/>
    <lineage>
        <taxon>Eukaryota</taxon>
        <taxon>Metazoa</taxon>
        <taxon>Spiralia</taxon>
        <taxon>Lophotrochozoa</taxon>
        <taxon>Mollusca</taxon>
        <taxon>Bivalvia</taxon>
        <taxon>Autobranchia</taxon>
        <taxon>Pteriomorphia</taxon>
        <taxon>Mytilida</taxon>
        <taxon>Mytiloidea</taxon>
        <taxon>Mytilidae</taxon>
        <taxon>Mytilinae</taxon>
        <taxon>Mytilus</taxon>
    </lineage>
</organism>
<comment type="caution">
    <text evidence="1">The sequence shown here is derived from an EMBL/GenBank/DDBJ whole genome shotgun (WGS) entry which is preliminary data.</text>
</comment>
<gene>
    <name evidence="1" type="ORF">MEDL_56</name>
</gene>
<dbReference type="Proteomes" id="UP000683360">
    <property type="component" value="Unassembled WGS sequence"/>
</dbReference>
<dbReference type="OrthoDB" id="10422221at2759"/>
<evidence type="ECO:0000313" key="2">
    <source>
        <dbReference type="Proteomes" id="UP000683360"/>
    </source>
</evidence>
<dbReference type="EMBL" id="CAJPWZ010000004">
    <property type="protein sequence ID" value="CAG2184440.1"/>
    <property type="molecule type" value="Genomic_DNA"/>
</dbReference>
<name>A0A8S3PM45_MYTED</name>
<proteinExistence type="predicted"/>
<keyword evidence="2" id="KW-1185">Reference proteome</keyword>
<reference evidence="1" key="1">
    <citation type="submission" date="2021-03" db="EMBL/GenBank/DDBJ databases">
        <authorList>
            <person name="Bekaert M."/>
        </authorList>
    </citation>
    <scope>NUCLEOTIDE SEQUENCE</scope>
</reference>